<dbReference type="InterPro" id="IPR036412">
    <property type="entry name" value="HAD-like_sf"/>
</dbReference>
<dbReference type="EMBL" id="MN740292">
    <property type="protein sequence ID" value="QHT98507.1"/>
    <property type="molecule type" value="Genomic_DNA"/>
</dbReference>
<sequence length="131" mass="15019">MDSLKSWGIHYISNREIAPNDAVMFDIDDTLIFTNGEPNKPIIELLHESLGMTYKIIIITARPPLDHNIERTIKQLYEYGIPYDYIGFSSPLTKGIMKQQLPYNFILSVGDMPTDLTDSEHVLNISNFFHS</sequence>
<dbReference type="InterPro" id="IPR023214">
    <property type="entry name" value="HAD_sf"/>
</dbReference>
<dbReference type="SUPFAM" id="SSF56784">
    <property type="entry name" value="HAD-like"/>
    <property type="match status" value="1"/>
</dbReference>
<reference evidence="1" key="1">
    <citation type="journal article" date="2020" name="Nature">
        <title>Giant virus diversity and host interactions through global metagenomics.</title>
        <authorList>
            <person name="Schulz F."/>
            <person name="Roux S."/>
            <person name="Paez-Espino D."/>
            <person name="Jungbluth S."/>
            <person name="Walsh D.A."/>
            <person name="Denef V.J."/>
            <person name="McMahon K.D."/>
            <person name="Konstantinidis K.T."/>
            <person name="Eloe-Fadrosh E.A."/>
            <person name="Kyrpides N.C."/>
            <person name="Woyke T."/>
        </authorList>
    </citation>
    <scope>NUCLEOTIDE SEQUENCE</scope>
    <source>
        <strain evidence="1">GVMAG-M-3300025652-16</strain>
    </source>
</reference>
<evidence type="ECO:0000313" key="1">
    <source>
        <dbReference type="EMBL" id="QHT98507.1"/>
    </source>
</evidence>
<protein>
    <submittedName>
        <fullName evidence="1">Uncharacterized protein</fullName>
    </submittedName>
</protein>
<name>A0A6C0J3H7_9ZZZZ</name>
<organism evidence="1">
    <name type="scientific">viral metagenome</name>
    <dbReference type="NCBI Taxonomy" id="1070528"/>
    <lineage>
        <taxon>unclassified sequences</taxon>
        <taxon>metagenomes</taxon>
        <taxon>organismal metagenomes</taxon>
    </lineage>
</organism>
<accession>A0A6C0J3H7</accession>
<dbReference type="AlphaFoldDB" id="A0A6C0J3H7"/>
<proteinExistence type="predicted"/>
<dbReference type="Gene3D" id="3.40.50.1000">
    <property type="entry name" value="HAD superfamily/HAD-like"/>
    <property type="match status" value="1"/>
</dbReference>